<accession>A0A1R3XCA5</accession>
<protein>
    <submittedName>
        <fullName evidence="1">Uncharacterized protein</fullName>
    </submittedName>
</protein>
<reference evidence="2" key="1">
    <citation type="submission" date="2017-01" db="EMBL/GenBank/DDBJ databases">
        <authorList>
            <person name="Varghese N."/>
            <person name="Submissions S."/>
        </authorList>
    </citation>
    <scope>NUCLEOTIDE SEQUENCE [LARGE SCALE GENOMIC DNA]</scope>
    <source>
        <strain evidence="2">DSM 29591</strain>
    </source>
</reference>
<name>A0A1R3XCA5_9RHOB</name>
<dbReference type="Proteomes" id="UP000186997">
    <property type="component" value="Unassembled WGS sequence"/>
</dbReference>
<proteinExistence type="predicted"/>
<gene>
    <name evidence="1" type="ORF">SAMN05421665_2838</name>
</gene>
<dbReference type="RefSeq" id="WP_165689335.1">
    <property type="nucleotide sequence ID" value="NZ_FTPR01000002.1"/>
</dbReference>
<evidence type="ECO:0000313" key="2">
    <source>
        <dbReference type="Proteomes" id="UP000186997"/>
    </source>
</evidence>
<organism evidence="1 2">
    <name type="scientific">Yoonia rosea</name>
    <dbReference type="NCBI Taxonomy" id="287098"/>
    <lineage>
        <taxon>Bacteria</taxon>
        <taxon>Pseudomonadati</taxon>
        <taxon>Pseudomonadota</taxon>
        <taxon>Alphaproteobacteria</taxon>
        <taxon>Rhodobacterales</taxon>
        <taxon>Paracoccaceae</taxon>
        <taxon>Yoonia</taxon>
    </lineage>
</organism>
<evidence type="ECO:0000313" key="1">
    <source>
        <dbReference type="EMBL" id="SIT88950.1"/>
    </source>
</evidence>
<keyword evidence="2" id="KW-1185">Reference proteome</keyword>
<sequence>MTTPDARKTVEREVQAMLARATPAQLARLLADVMTAPAVAKEPVKYDA</sequence>
<dbReference type="AlphaFoldDB" id="A0A1R3XCA5"/>
<dbReference type="EMBL" id="FTPR01000002">
    <property type="protein sequence ID" value="SIT88950.1"/>
    <property type="molecule type" value="Genomic_DNA"/>
</dbReference>